<dbReference type="SUPFAM" id="SSF51735">
    <property type="entry name" value="NAD(P)-binding Rossmann-fold domains"/>
    <property type="match status" value="1"/>
</dbReference>
<name>A0A9D1GYN1_9ACTN</name>
<accession>A0A9D1GYN1</accession>
<feature type="domain" description="GFO/IDH/MocA-like oxidoreductase" evidence="2">
    <location>
        <begin position="129"/>
        <end position="240"/>
    </location>
</feature>
<dbReference type="InterPro" id="IPR055170">
    <property type="entry name" value="GFO_IDH_MocA-like_dom"/>
</dbReference>
<evidence type="ECO:0000259" key="1">
    <source>
        <dbReference type="Pfam" id="PF01408"/>
    </source>
</evidence>
<dbReference type="Proteomes" id="UP000886842">
    <property type="component" value="Unassembled WGS sequence"/>
</dbReference>
<dbReference type="Gene3D" id="3.30.360.10">
    <property type="entry name" value="Dihydrodipicolinate Reductase, domain 2"/>
    <property type="match status" value="1"/>
</dbReference>
<gene>
    <name evidence="3" type="ORF">IAA98_04910</name>
</gene>
<dbReference type="PANTHER" id="PTHR43249:SF1">
    <property type="entry name" value="D-GLUCOSIDE 3-DEHYDROGENASE"/>
    <property type="match status" value="1"/>
</dbReference>
<feature type="domain" description="Gfo/Idh/MocA-like oxidoreductase N-terminal" evidence="1">
    <location>
        <begin position="4"/>
        <end position="119"/>
    </location>
</feature>
<dbReference type="Gene3D" id="3.40.50.720">
    <property type="entry name" value="NAD(P)-binding Rossmann-like Domain"/>
    <property type="match status" value="1"/>
</dbReference>
<dbReference type="Pfam" id="PF22725">
    <property type="entry name" value="GFO_IDH_MocA_C3"/>
    <property type="match status" value="1"/>
</dbReference>
<evidence type="ECO:0000259" key="2">
    <source>
        <dbReference type="Pfam" id="PF22725"/>
    </source>
</evidence>
<dbReference type="InterPro" id="IPR052515">
    <property type="entry name" value="Gfo/Idh/MocA_Oxidoreductase"/>
</dbReference>
<dbReference type="AlphaFoldDB" id="A0A9D1GYN1"/>
<reference evidence="3" key="2">
    <citation type="journal article" date="2021" name="PeerJ">
        <title>Extensive microbial diversity within the chicken gut microbiome revealed by metagenomics and culture.</title>
        <authorList>
            <person name="Gilroy R."/>
            <person name="Ravi A."/>
            <person name="Getino M."/>
            <person name="Pursley I."/>
            <person name="Horton D.L."/>
            <person name="Alikhan N.F."/>
            <person name="Baker D."/>
            <person name="Gharbi K."/>
            <person name="Hall N."/>
            <person name="Watson M."/>
            <person name="Adriaenssens E.M."/>
            <person name="Foster-Nyarko E."/>
            <person name="Jarju S."/>
            <person name="Secka A."/>
            <person name="Antonio M."/>
            <person name="Oren A."/>
            <person name="Chaudhuri R.R."/>
            <person name="La Ragione R."/>
            <person name="Hildebrand F."/>
            <person name="Pallen M.J."/>
        </authorList>
    </citation>
    <scope>NUCLEOTIDE SEQUENCE</scope>
    <source>
        <strain evidence="3">ChiGjej1B1-24693</strain>
    </source>
</reference>
<protein>
    <submittedName>
        <fullName evidence="3">Gfo/Idh/MocA family oxidoreductase</fullName>
    </submittedName>
</protein>
<evidence type="ECO:0000313" key="3">
    <source>
        <dbReference type="EMBL" id="HIT74905.1"/>
    </source>
</evidence>
<dbReference type="Pfam" id="PF01408">
    <property type="entry name" value="GFO_IDH_MocA"/>
    <property type="match status" value="1"/>
</dbReference>
<dbReference type="GO" id="GO:0000166">
    <property type="term" value="F:nucleotide binding"/>
    <property type="evidence" value="ECO:0007669"/>
    <property type="project" value="InterPro"/>
</dbReference>
<evidence type="ECO:0000313" key="4">
    <source>
        <dbReference type="Proteomes" id="UP000886842"/>
    </source>
</evidence>
<dbReference type="SUPFAM" id="SSF55347">
    <property type="entry name" value="Glyceraldehyde-3-phosphate dehydrogenase-like, C-terminal domain"/>
    <property type="match status" value="1"/>
</dbReference>
<organism evidence="3 4">
    <name type="scientific">Candidatus Avipropionibacterium avicola</name>
    <dbReference type="NCBI Taxonomy" id="2840701"/>
    <lineage>
        <taxon>Bacteria</taxon>
        <taxon>Bacillati</taxon>
        <taxon>Actinomycetota</taxon>
        <taxon>Actinomycetes</taxon>
        <taxon>Propionibacteriales</taxon>
        <taxon>Propionibacteriaceae</taxon>
        <taxon>Propionibacteriaceae incertae sedis</taxon>
        <taxon>Candidatus Avipropionibacterium</taxon>
    </lineage>
</organism>
<dbReference type="InterPro" id="IPR000683">
    <property type="entry name" value="Gfo/Idh/MocA-like_OxRdtase_N"/>
</dbReference>
<proteinExistence type="predicted"/>
<dbReference type="InterPro" id="IPR036291">
    <property type="entry name" value="NAD(P)-bd_dom_sf"/>
</dbReference>
<comment type="caution">
    <text evidence="3">The sequence shown here is derived from an EMBL/GenBank/DDBJ whole genome shotgun (WGS) entry which is preliminary data.</text>
</comment>
<dbReference type="EMBL" id="DVLP01000148">
    <property type="protein sequence ID" value="HIT74905.1"/>
    <property type="molecule type" value="Genomic_DNA"/>
</dbReference>
<reference evidence="3" key="1">
    <citation type="submission" date="2020-10" db="EMBL/GenBank/DDBJ databases">
        <authorList>
            <person name="Gilroy R."/>
        </authorList>
    </citation>
    <scope>NUCLEOTIDE SEQUENCE</scope>
    <source>
        <strain evidence="3">ChiGjej1B1-24693</strain>
    </source>
</reference>
<dbReference type="PANTHER" id="PTHR43249">
    <property type="entry name" value="UDP-N-ACETYL-2-AMINO-2-DEOXY-D-GLUCURONATE OXIDASE"/>
    <property type="match status" value="1"/>
</dbReference>
<sequence length="326" mass="35253">MSRKTALVGCGDISRRHIQVLEEIGADLVAVCDTDPDQLAAAAPGQDLIRVADHRELLGIDGLELVHVTTPHNQHVPVAVDFLEAGIPVLTEKPIAASLAEGERLIETAKRTGTKIGVSFQNRYNAQSQALKEILEAGTYGKVLGGHGSVLWRRTPEYYRARPWRGSKEGSGGGLLINQAIHTIDMLQWLLGDVTEVSGHAGTYGLGDVIEVEDTATVAMVHGDPSVRSVLTATNLNVTNDPVLVEIRTEGAVLTMGQDLTIAREDGTTETIDGAARATGPRSYWGNAHLLLIEDFHKTLDDPEPFWIDAAEGYKSLWILKQVLGY</sequence>